<dbReference type="OrthoDB" id="9798835at2"/>
<evidence type="ECO:0000259" key="5">
    <source>
        <dbReference type="PROSITE" id="PS50987"/>
    </source>
</evidence>
<evidence type="ECO:0000256" key="2">
    <source>
        <dbReference type="ARBA" id="ARBA00023125"/>
    </source>
</evidence>
<dbReference type="InterPro" id="IPR051011">
    <property type="entry name" value="Metal_resp_trans_reg"/>
</dbReference>
<dbReference type="SMART" id="SM00418">
    <property type="entry name" value="HTH_ARSR"/>
    <property type="match status" value="1"/>
</dbReference>
<feature type="region of interest" description="Disordered" evidence="4">
    <location>
        <begin position="92"/>
        <end position="112"/>
    </location>
</feature>
<evidence type="ECO:0000256" key="4">
    <source>
        <dbReference type="SAM" id="MobiDB-lite"/>
    </source>
</evidence>
<dbReference type="PANTHER" id="PTHR43132:SF2">
    <property type="entry name" value="ARSENICAL RESISTANCE OPERON REPRESSOR ARSR-RELATED"/>
    <property type="match status" value="1"/>
</dbReference>
<feature type="domain" description="HTH arsR-type" evidence="5">
    <location>
        <begin position="1"/>
        <end position="93"/>
    </location>
</feature>
<organism evidence="6 7">
    <name type="scientific">Chitinophaga rupis</name>
    <dbReference type="NCBI Taxonomy" id="573321"/>
    <lineage>
        <taxon>Bacteria</taxon>
        <taxon>Pseudomonadati</taxon>
        <taxon>Bacteroidota</taxon>
        <taxon>Chitinophagia</taxon>
        <taxon>Chitinophagales</taxon>
        <taxon>Chitinophagaceae</taxon>
        <taxon>Chitinophaga</taxon>
    </lineage>
</organism>
<keyword evidence="2" id="KW-0238">DNA-binding</keyword>
<keyword evidence="1" id="KW-0805">Transcription regulation</keyword>
<evidence type="ECO:0000256" key="3">
    <source>
        <dbReference type="ARBA" id="ARBA00023163"/>
    </source>
</evidence>
<gene>
    <name evidence="6" type="ORF">SAMN04488505_10262</name>
</gene>
<dbReference type="STRING" id="573321.SAMN04488505_10262"/>
<keyword evidence="3" id="KW-0804">Transcription</keyword>
<evidence type="ECO:0000256" key="1">
    <source>
        <dbReference type="ARBA" id="ARBA00023015"/>
    </source>
</evidence>
<evidence type="ECO:0000313" key="7">
    <source>
        <dbReference type="Proteomes" id="UP000198984"/>
    </source>
</evidence>
<dbReference type="InterPro" id="IPR001845">
    <property type="entry name" value="HTH_ArsR_DNA-bd_dom"/>
</dbReference>
<dbReference type="AlphaFoldDB" id="A0A1H7PEX2"/>
<proteinExistence type="predicted"/>
<protein>
    <submittedName>
        <fullName evidence="6">Transcriptional regulator, ArsR family</fullName>
    </submittedName>
</protein>
<dbReference type="PRINTS" id="PR00778">
    <property type="entry name" value="HTHARSR"/>
</dbReference>
<dbReference type="Gene3D" id="1.10.10.10">
    <property type="entry name" value="Winged helix-like DNA-binding domain superfamily/Winged helix DNA-binding domain"/>
    <property type="match status" value="1"/>
</dbReference>
<reference evidence="6 7" key="1">
    <citation type="submission" date="2016-10" db="EMBL/GenBank/DDBJ databases">
        <authorList>
            <person name="de Groot N.N."/>
        </authorList>
    </citation>
    <scope>NUCLEOTIDE SEQUENCE [LARGE SCALE GENOMIC DNA]</scope>
    <source>
        <strain evidence="6 7">DSM 21039</strain>
    </source>
</reference>
<accession>A0A1H7PEX2</accession>
<dbReference type="RefSeq" id="WP_089908643.1">
    <property type="nucleotide sequence ID" value="NZ_FOBB01000002.1"/>
</dbReference>
<dbReference type="SUPFAM" id="SSF46785">
    <property type="entry name" value="Winged helix' DNA-binding domain"/>
    <property type="match status" value="1"/>
</dbReference>
<keyword evidence="7" id="KW-1185">Reference proteome</keyword>
<dbReference type="InterPro" id="IPR036390">
    <property type="entry name" value="WH_DNA-bd_sf"/>
</dbReference>
<dbReference type="EMBL" id="FOBB01000002">
    <property type="protein sequence ID" value="SEL33964.1"/>
    <property type="molecule type" value="Genomic_DNA"/>
</dbReference>
<dbReference type="InterPro" id="IPR011991">
    <property type="entry name" value="ArsR-like_HTH"/>
</dbReference>
<dbReference type="InterPro" id="IPR036388">
    <property type="entry name" value="WH-like_DNA-bd_sf"/>
</dbReference>
<dbReference type="PANTHER" id="PTHR43132">
    <property type="entry name" value="ARSENICAL RESISTANCE OPERON REPRESSOR ARSR-RELATED"/>
    <property type="match status" value="1"/>
</dbReference>
<dbReference type="NCBIfam" id="NF033788">
    <property type="entry name" value="HTH_metalloreg"/>
    <property type="match status" value="1"/>
</dbReference>
<dbReference type="CDD" id="cd00090">
    <property type="entry name" value="HTH_ARSR"/>
    <property type="match status" value="1"/>
</dbReference>
<feature type="compositionally biased region" description="Polar residues" evidence="4">
    <location>
        <begin position="99"/>
        <end position="112"/>
    </location>
</feature>
<dbReference type="GO" id="GO:0003677">
    <property type="term" value="F:DNA binding"/>
    <property type="evidence" value="ECO:0007669"/>
    <property type="project" value="UniProtKB-KW"/>
</dbReference>
<sequence length="112" mass="12577">MSNREIEKISKALGDPYRLKIVQAICKEGWMQCGAITDMLDLAQSTVSHHTKQLVDADLLIVEKEGRTIRYGINKSRFEAYLQLLQPYAAKAPADKPISSDNNKISTNENNI</sequence>
<dbReference type="Pfam" id="PF01022">
    <property type="entry name" value="HTH_5"/>
    <property type="match status" value="1"/>
</dbReference>
<dbReference type="GO" id="GO:0003700">
    <property type="term" value="F:DNA-binding transcription factor activity"/>
    <property type="evidence" value="ECO:0007669"/>
    <property type="project" value="InterPro"/>
</dbReference>
<evidence type="ECO:0000313" key="6">
    <source>
        <dbReference type="EMBL" id="SEL33964.1"/>
    </source>
</evidence>
<dbReference type="PROSITE" id="PS50987">
    <property type="entry name" value="HTH_ARSR_2"/>
    <property type="match status" value="1"/>
</dbReference>
<dbReference type="Proteomes" id="UP000198984">
    <property type="component" value="Unassembled WGS sequence"/>
</dbReference>
<name>A0A1H7PEX2_9BACT</name>